<dbReference type="InterPro" id="IPR013324">
    <property type="entry name" value="RNA_pol_sigma_r3/r4-like"/>
</dbReference>
<dbReference type="Gene3D" id="1.10.1740.10">
    <property type="match status" value="1"/>
</dbReference>
<organism evidence="8 9">
    <name type="scientific">Pedobacter africanus</name>
    <dbReference type="NCBI Taxonomy" id="151894"/>
    <lineage>
        <taxon>Bacteria</taxon>
        <taxon>Pseudomonadati</taxon>
        <taxon>Bacteroidota</taxon>
        <taxon>Sphingobacteriia</taxon>
        <taxon>Sphingobacteriales</taxon>
        <taxon>Sphingobacteriaceae</taxon>
        <taxon>Pedobacter</taxon>
    </lineage>
</organism>
<dbReference type="GO" id="GO:0016987">
    <property type="term" value="F:sigma factor activity"/>
    <property type="evidence" value="ECO:0007669"/>
    <property type="project" value="UniProtKB-KW"/>
</dbReference>
<dbReference type="Gene3D" id="1.10.10.10">
    <property type="entry name" value="Winged helix-like DNA-binding domain superfamily/Winged helix DNA-binding domain"/>
    <property type="match status" value="1"/>
</dbReference>
<keyword evidence="5" id="KW-1133">Transmembrane helix</keyword>
<evidence type="ECO:0000259" key="6">
    <source>
        <dbReference type="Pfam" id="PF04542"/>
    </source>
</evidence>
<gene>
    <name evidence="8" type="ORF">SAMN04488524_1421</name>
</gene>
<dbReference type="InterPro" id="IPR014327">
    <property type="entry name" value="RNA_pol_sigma70_bacteroid"/>
</dbReference>
<feature type="domain" description="RNA polymerase sigma factor 70 region 4 type 2" evidence="7">
    <location>
        <begin position="125"/>
        <end position="174"/>
    </location>
</feature>
<feature type="transmembrane region" description="Helical" evidence="5">
    <location>
        <begin position="180"/>
        <end position="199"/>
    </location>
</feature>
<dbReference type="InterPro" id="IPR013325">
    <property type="entry name" value="RNA_pol_sigma_r2"/>
</dbReference>
<dbReference type="GO" id="GO:0006352">
    <property type="term" value="P:DNA-templated transcription initiation"/>
    <property type="evidence" value="ECO:0007669"/>
    <property type="project" value="InterPro"/>
</dbReference>
<evidence type="ECO:0000259" key="7">
    <source>
        <dbReference type="Pfam" id="PF08281"/>
    </source>
</evidence>
<keyword evidence="5" id="KW-0812">Transmembrane</keyword>
<dbReference type="InterPro" id="IPR013249">
    <property type="entry name" value="RNA_pol_sigma70_r4_t2"/>
</dbReference>
<keyword evidence="5" id="KW-0472">Membrane</keyword>
<accession>A0A1W2AHX7</accession>
<evidence type="ECO:0000256" key="4">
    <source>
        <dbReference type="ARBA" id="ARBA00023163"/>
    </source>
</evidence>
<evidence type="ECO:0000256" key="5">
    <source>
        <dbReference type="SAM" id="Phobius"/>
    </source>
</evidence>
<dbReference type="PANTHER" id="PTHR43133:SF46">
    <property type="entry name" value="RNA POLYMERASE SIGMA-70 FACTOR ECF SUBFAMILY"/>
    <property type="match status" value="1"/>
</dbReference>
<dbReference type="NCBIfam" id="TIGR02937">
    <property type="entry name" value="sigma70-ECF"/>
    <property type="match status" value="1"/>
</dbReference>
<protein>
    <submittedName>
        <fullName evidence="8">RNA polymerase sigma-70 factor, ECF subfamily</fullName>
    </submittedName>
</protein>
<feature type="domain" description="RNA polymerase sigma-70 region 2" evidence="6">
    <location>
        <begin position="27"/>
        <end position="93"/>
    </location>
</feature>
<evidence type="ECO:0000313" key="8">
    <source>
        <dbReference type="EMBL" id="SMC60102.1"/>
    </source>
</evidence>
<proteinExistence type="inferred from homology"/>
<dbReference type="InterPro" id="IPR036388">
    <property type="entry name" value="WH-like_DNA-bd_sf"/>
</dbReference>
<dbReference type="STRING" id="151894.SAMN04488524_1421"/>
<dbReference type="RefSeq" id="WP_084237656.1">
    <property type="nucleotide sequence ID" value="NZ_FWXT01000001.1"/>
</dbReference>
<dbReference type="Pfam" id="PF04542">
    <property type="entry name" value="Sigma70_r2"/>
    <property type="match status" value="1"/>
</dbReference>
<dbReference type="InterPro" id="IPR007627">
    <property type="entry name" value="RNA_pol_sigma70_r2"/>
</dbReference>
<reference evidence="9" key="1">
    <citation type="submission" date="2017-04" db="EMBL/GenBank/DDBJ databases">
        <authorList>
            <person name="Varghese N."/>
            <person name="Submissions S."/>
        </authorList>
    </citation>
    <scope>NUCLEOTIDE SEQUENCE [LARGE SCALE GENOMIC DNA]</scope>
    <source>
        <strain evidence="9">DSM 12126</strain>
    </source>
</reference>
<comment type="similarity">
    <text evidence="1">Belongs to the sigma-70 factor family. ECF subfamily.</text>
</comment>
<keyword evidence="9" id="KW-1185">Reference proteome</keyword>
<dbReference type="SUPFAM" id="SSF88659">
    <property type="entry name" value="Sigma3 and sigma4 domains of RNA polymerase sigma factors"/>
    <property type="match status" value="1"/>
</dbReference>
<evidence type="ECO:0000256" key="1">
    <source>
        <dbReference type="ARBA" id="ARBA00010641"/>
    </source>
</evidence>
<dbReference type="AlphaFoldDB" id="A0A1W2AHX7"/>
<keyword evidence="4" id="KW-0804">Transcription</keyword>
<dbReference type="PANTHER" id="PTHR43133">
    <property type="entry name" value="RNA POLYMERASE ECF-TYPE SIGMA FACTO"/>
    <property type="match status" value="1"/>
</dbReference>
<evidence type="ECO:0000256" key="2">
    <source>
        <dbReference type="ARBA" id="ARBA00023015"/>
    </source>
</evidence>
<dbReference type="Pfam" id="PF08281">
    <property type="entry name" value="Sigma70_r4_2"/>
    <property type="match status" value="1"/>
</dbReference>
<dbReference type="Proteomes" id="UP000192756">
    <property type="component" value="Unassembled WGS sequence"/>
</dbReference>
<dbReference type="SUPFAM" id="SSF88946">
    <property type="entry name" value="Sigma2 domain of RNA polymerase sigma factors"/>
    <property type="match status" value="1"/>
</dbReference>
<keyword evidence="2" id="KW-0805">Transcription regulation</keyword>
<dbReference type="EMBL" id="FWXT01000001">
    <property type="protein sequence ID" value="SMC60102.1"/>
    <property type="molecule type" value="Genomic_DNA"/>
</dbReference>
<dbReference type="GO" id="GO:0003677">
    <property type="term" value="F:DNA binding"/>
    <property type="evidence" value="ECO:0007669"/>
    <property type="project" value="InterPro"/>
</dbReference>
<evidence type="ECO:0000313" key="9">
    <source>
        <dbReference type="Proteomes" id="UP000192756"/>
    </source>
</evidence>
<evidence type="ECO:0000256" key="3">
    <source>
        <dbReference type="ARBA" id="ARBA00023082"/>
    </source>
</evidence>
<dbReference type="OrthoDB" id="659569at2"/>
<name>A0A1W2AHX7_9SPHI</name>
<sequence length="200" mass="23385">MAAYSAYTDQELATLLKEGDGMAYTEIYDRYWPLMFRHSRKMLRDDDEAIDVVQDIFTALWAKSAETVFTTSIRSFLYSATRNKVIDLINRNKVRTNYLANLQEFYDKGEFLTEDIIREKELINRIEMEVAKLPAKMRKIFELSRKHHLSYKEISEMTNVAEGTVKKQVHNAIKILRLKLHLVLVIGVGQVFLLLNKIFS</sequence>
<dbReference type="InterPro" id="IPR014284">
    <property type="entry name" value="RNA_pol_sigma-70_dom"/>
</dbReference>
<dbReference type="InterPro" id="IPR039425">
    <property type="entry name" value="RNA_pol_sigma-70-like"/>
</dbReference>
<dbReference type="NCBIfam" id="TIGR02985">
    <property type="entry name" value="Sig70_bacteroi1"/>
    <property type="match status" value="1"/>
</dbReference>
<keyword evidence="3" id="KW-0731">Sigma factor</keyword>